<feature type="domain" description="EamA" evidence="8">
    <location>
        <begin position="155"/>
        <end position="284"/>
    </location>
</feature>
<evidence type="ECO:0000313" key="9">
    <source>
        <dbReference type="EMBL" id="MFC0271709.1"/>
    </source>
</evidence>
<proteinExistence type="inferred from homology"/>
<evidence type="ECO:0000256" key="5">
    <source>
        <dbReference type="ARBA" id="ARBA00022989"/>
    </source>
</evidence>
<reference evidence="9 10" key="1">
    <citation type="submission" date="2024-09" db="EMBL/GenBank/DDBJ databases">
        <authorList>
            <person name="Sun Q."/>
            <person name="Mori K."/>
        </authorList>
    </citation>
    <scope>NUCLEOTIDE SEQUENCE [LARGE SCALE GENOMIC DNA]</scope>
    <source>
        <strain evidence="9 10">CCM 7228</strain>
    </source>
</reference>
<organism evidence="9 10">
    <name type="scientific">Metabacillus herbersteinensis</name>
    <dbReference type="NCBI Taxonomy" id="283816"/>
    <lineage>
        <taxon>Bacteria</taxon>
        <taxon>Bacillati</taxon>
        <taxon>Bacillota</taxon>
        <taxon>Bacilli</taxon>
        <taxon>Bacillales</taxon>
        <taxon>Bacillaceae</taxon>
        <taxon>Metabacillus</taxon>
    </lineage>
</organism>
<evidence type="ECO:0000256" key="4">
    <source>
        <dbReference type="ARBA" id="ARBA00022692"/>
    </source>
</evidence>
<evidence type="ECO:0000313" key="10">
    <source>
        <dbReference type="Proteomes" id="UP001589854"/>
    </source>
</evidence>
<dbReference type="EMBL" id="JBHLVO010000006">
    <property type="protein sequence ID" value="MFC0271709.1"/>
    <property type="molecule type" value="Genomic_DNA"/>
</dbReference>
<dbReference type="PANTHER" id="PTHR32322">
    <property type="entry name" value="INNER MEMBRANE TRANSPORTER"/>
    <property type="match status" value="1"/>
</dbReference>
<evidence type="ECO:0000259" key="8">
    <source>
        <dbReference type="Pfam" id="PF00892"/>
    </source>
</evidence>
<dbReference type="InterPro" id="IPR037185">
    <property type="entry name" value="EmrE-like"/>
</dbReference>
<sequence>MQKHYVLLFLILANLFWAGNYVFGKYVVQEMHPLQITFSRWLLAVLLLIPLAHLIERPDWRKVWREWKTLLVMAVLGIIGYNFLLYEALRFTTSMNAALVNSVNPVLIVLFSSFLLKERVSGRNGLGLILSLLGVLLVLTNGQLQKIFHLQYNQGDLLMLLAILAWTFYSIIGKRLRNIPPISATAVSVLIGLVILLPIVLVSEIHFPLSRQATIGILYMGIFPSVGSFIFWNVALRHIGAAHAGIYLNLITVFTAILSLLLGDTITFVQVLGGILVFIGVYLNSKKTKKENTSGFVVNDKGNRSRMVR</sequence>
<feature type="transmembrane region" description="Helical" evidence="7">
    <location>
        <begin position="244"/>
        <end position="262"/>
    </location>
</feature>
<feature type="transmembrane region" description="Helical" evidence="7">
    <location>
        <begin position="98"/>
        <end position="116"/>
    </location>
</feature>
<feature type="transmembrane region" description="Helical" evidence="7">
    <location>
        <begin position="213"/>
        <end position="232"/>
    </location>
</feature>
<feature type="transmembrane region" description="Helical" evidence="7">
    <location>
        <begin position="125"/>
        <end position="144"/>
    </location>
</feature>
<feature type="domain" description="EamA" evidence="8">
    <location>
        <begin position="7"/>
        <end position="139"/>
    </location>
</feature>
<dbReference type="Proteomes" id="UP001589854">
    <property type="component" value="Unassembled WGS sequence"/>
</dbReference>
<comment type="caution">
    <text evidence="9">The sequence shown here is derived from an EMBL/GenBank/DDBJ whole genome shotgun (WGS) entry which is preliminary data.</text>
</comment>
<dbReference type="SUPFAM" id="SSF103481">
    <property type="entry name" value="Multidrug resistance efflux transporter EmrE"/>
    <property type="match status" value="2"/>
</dbReference>
<protein>
    <submittedName>
        <fullName evidence="9">DMT family transporter</fullName>
    </submittedName>
</protein>
<dbReference type="Pfam" id="PF00892">
    <property type="entry name" value="EamA"/>
    <property type="match status" value="2"/>
</dbReference>
<comment type="similarity">
    <text evidence="2">Belongs to the EamA transporter family.</text>
</comment>
<keyword evidence="10" id="KW-1185">Reference proteome</keyword>
<dbReference type="PANTHER" id="PTHR32322:SF18">
    <property type="entry name" value="S-ADENOSYLMETHIONINE_S-ADENOSYLHOMOCYSTEINE TRANSPORTER"/>
    <property type="match status" value="1"/>
</dbReference>
<evidence type="ECO:0000256" key="1">
    <source>
        <dbReference type="ARBA" id="ARBA00004651"/>
    </source>
</evidence>
<feature type="transmembrane region" description="Helical" evidence="7">
    <location>
        <begin position="34"/>
        <end position="55"/>
    </location>
</feature>
<keyword evidence="3" id="KW-1003">Cell membrane</keyword>
<comment type="subcellular location">
    <subcellularLocation>
        <location evidence="1">Cell membrane</location>
        <topology evidence="1">Multi-pass membrane protein</topology>
    </subcellularLocation>
</comment>
<feature type="transmembrane region" description="Helical" evidence="7">
    <location>
        <begin position="156"/>
        <end position="172"/>
    </location>
</feature>
<accession>A0ABV6GDR7</accession>
<feature type="transmembrane region" description="Helical" evidence="7">
    <location>
        <begin position="67"/>
        <end position="86"/>
    </location>
</feature>
<keyword evidence="4 7" id="KW-0812">Transmembrane</keyword>
<evidence type="ECO:0000256" key="7">
    <source>
        <dbReference type="SAM" id="Phobius"/>
    </source>
</evidence>
<feature type="transmembrane region" description="Helical" evidence="7">
    <location>
        <begin position="184"/>
        <end position="207"/>
    </location>
</feature>
<keyword evidence="5 7" id="KW-1133">Transmembrane helix</keyword>
<dbReference type="Gene3D" id="1.10.3730.20">
    <property type="match status" value="1"/>
</dbReference>
<feature type="transmembrane region" description="Helical" evidence="7">
    <location>
        <begin position="268"/>
        <end position="285"/>
    </location>
</feature>
<keyword evidence="6 7" id="KW-0472">Membrane</keyword>
<evidence type="ECO:0000256" key="6">
    <source>
        <dbReference type="ARBA" id="ARBA00023136"/>
    </source>
</evidence>
<dbReference type="InterPro" id="IPR050638">
    <property type="entry name" value="AA-Vitamin_Transporters"/>
</dbReference>
<dbReference type="RefSeq" id="WP_378933115.1">
    <property type="nucleotide sequence ID" value="NZ_JBHLVO010000006.1"/>
</dbReference>
<name>A0ABV6GDR7_9BACI</name>
<dbReference type="InterPro" id="IPR000620">
    <property type="entry name" value="EamA_dom"/>
</dbReference>
<evidence type="ECO:0000256" key="3">
    <source>
        <dbReference type="ARBA" id="ARBA00022475"/>
    </source>
</evidence>
<gene>
    <name evidence="9" type="ORF">ACFFIX_09595</name>
</gene>
<evidence type="ECO:0000256" key="2">
    <source>
        <dbReference type="ARBA" id="ARBA00007362"/>
    </source>
</evidence>